<gene>
    <name evidence="1" type="ORF">MYCFIDRAFT_169131</name>
</gene>
<organism evidence="1 2">
    <name type="scientific">Pseudocercospora fijiensis (strain CIRAD86)</name>
    <name type="common">Black leaf streak disease fungus</name>
    <name type="synonym">Mycosphaerella fijiensis</name>
    <dbReference type="NCBI Taxonomy" id="383855"/>
    <lineage>
        <taxon>Eukaryota</taxon>
        <taxon>Fungi</taxon>
        <taxon>Dikarya</taxon>
        <taxon>Ascomycota</taxon>
        <taxon>Pezizomycotina</taxon>
        <taxon>Dothideomycetes</taxon>
        <taxon>Dothideomycetidae</taxon>
        <taxon>Mycosphaerellales</taxon>
        <taxon>Mycosphaerellaceae</taxon>
        <taxon>Pseudocercospora</taxon>
    </lineage>
</organism>
<proteinExistence type="predicted"/>
<evidence type="ECO:0000313" key="1">
    <source>
        <dbReference type="EMBL" id="EME87273.1"/>
    </source>
</evidence>
<dbReference type="AlphaFoldDB" id="N1Q8R5"/>
<dbReference type="Proteomes" id="UP000016932">
    <property type="component" value="Unassembled WGS sequence"/>
</dbReference>
<evidence type="ECO:0000313" key="2">
    <source>
        <dbReference type="Proteomes" id="UP000016932"/>
    </source>
</evidence>
<sequence>MNGSLNPSRRSLGVGGYLKWVWSSTHLSDEAFITGETVRQHCNLEQYGNVDVLNDDVELATTFHVVKLPDAAVDEEKPVIMTCVVNYKDVFDIAAAGRPKES</sequence>
<keyword evidence="2" id="KW-1185">Reference proteome</keyword>
<reference evidence="1 2" key="1">
    <citation type="journal article" date="2012" name="PLoS Pathog.">
        <title>Diverse lifestyles and strategies of plant pathogenesis encoded in the genomes of eighteen Dothideomycetes fungi.</title>
        <authorList>
            <person name="Ohm R.A."/>
            <person name="Feau N."/>
            <person name="Henrissat B."/>
            <person name="Schoch C.L."/>
            <person name="Horwitz B.A."/>
            <person name="Barry K.W."/>
            <person name="Condon B.J."/>
            <person name="Copeland A.C."/>
            <person name="Dhillon B."/>
            <person name="Glaser F."/>
            <person name="Hesse C.N."/>
            <person name="Kosti I."/>
            <person name="LaButti K."/>
            <person name="Lindquist E.A."/>
            <person name="Lucas S."/>
            <person name="Salamov A.A."/>
            <person name="Bradshaw R.E."/>
            <person name="Ciuffetti L."/>
            <person name="Hamelin R.C."/>
            <person name="Kema G.H.J."/>
            <person name="Lawrence C."/>
            <person name="Scott J.A."/>
            <person name="Spatafora J.W."/>
            <person name="Turgeon B.G."/>
            <person name="de Wit P.J.G.M."/>
            <person name="Zhong S."/>
            <person name="Goodwin S.B."/>
            <person name="Grigoriev I.V."/>
        </authorList>
    </citation>
    <scope>NUCLEOTIDE SEQUENCE [LARGE SCALE GENOMIC DNA]</scope>
    <source>
        <strain evidence="1 2">CIRAD86</strain>
    </source>
</reference>
<dbReference type="EMBL" id="KB446555">
    <property type="protein sequence ID" value="EME87273.1"/>
    <property type="molecule type" value="Genomic_DNA"/>
</dbReference>
<dbReference type="GeneID" id="19332323"/>
<dbReference type="KEGG" id="pfj:MYCFIDRAFT_169131"/>
<dbReference type="RefSeq" id="XP_007920774.1">
    <property type="nucleotide sequence ID" value="XM_007922583.1"/>
</dbReference>
<protein>
    <submittedName>
        <fullName evidence="1">Uncharacterized protein</fullName>
    </submittedName>
</protein>
<dbReference type="VEuPathDB" id="FungiDB:MYCFIDRAFT_169131"/>
<accession>N1Q8R5</accession>
<name>N1Q8R5_PSEFD</name>
<dbReference type="HOGENOM" id="CLU_2278668_0_0_1"/>